<feature type="region of interest" description="Disordered" evidence="1">
    <location>
        <begin position="30"/>
        <end position="49"/>
    </location>
</feature>
<proteinExistence type="predicted"/>
<keyword evidence="3" id="KW-1185">Reference proteome</keyword>
<sequence length="49" mass="5087">MPPPPSADGMLSRPLRIQIAPGVSFGFQKGGGFGLRTEFGPGRKTGEGE</sequence>
<dbReference type="RefSeq" id="WP_206362728.1">
    <property type="nucleotide sequence ID" value="NZ_JAFHKU010000125.1"/>
</dbReference>
<organism evidence="2 3">
    <name type="scientific">Sphingomonas yabuuchiae</name>
    <dbReference type="NCBI Taxonomy" id="172044"/>
    <lineage>
        <taxon>Bacteria</taxon>
        <taxon>Pseudomonadati</taxon>
        <taxon>Pseudomonadota</taxon>
        <taxon>Alphaproteobacteria</taxon>
        <taxon>Sphingomonadales</taxon>
        <taxon>Sphingomonadaceae</taxon>
        <taxon>Sphingomonas</taxon>
    </lineage>
</organism>
<accession>A0ABR6KBL6</accession>
<gene>
    <name evidence="2" type="ORF">GGQ89_002587</name>
</gene>
<reference evidence="2 3" key="1">
    <citation type="submission" date="2020-08" db="EMBL/GenBank/DDBJ databases">
        <title>Genomic Encyclopedia of Type Strains, Phase IV (KMG-IV): sequencing the most valuable type-strain genomes for metagenomic binning, comparative biology and taxonomic classification.</title>
        <authorList>
            <person name="Goeker M."/>
        </authorList>
    </citation>
    <scope>NUCLEOTIDE SEQUENCE [LARGE SCALE GENOMIC DNA]</scope>
    <source>
        <strain evidence="2 3">DSM 14562</strain>
    </source>
</reference>
<comment type="caution">
    <text evidence="2">The sequence shown here is derived from an EMBL/GenBank/DDBJ whole genome shotgun (WGS) entry which is preliminary data.</text>
</comment>
<evidence type="ECO:0000313" key="2">
    <source>
        <dbReference type="EMBL" id="MBB4610356.1"/>
    </source>
</evidence>
<name>A0ABR6KBL6_9SPHN</name>
<evidence type="ECO:0000256" key="1">
    <source>
        <dbReference type="SAM" id="MobiDB-lite"/>
    </source>
</evidence>
<dbReference type="Proteomes" id="UP000584663">
    <property type="component" value="Unassembled WGS sequence"/>
</dbReference>
<evidence type="ECO:0000313" key="3">
    <source>
        <dbReference type="Proteomes" id="UP000584663"/>
    </source>
</evidence>
<protein>
    <submittedName>
        <fullName evidence="2">Uncharacterized protein</fullName>
    </submittedName>
</protein>
<dbReference type="EMBL" id="JACHNX010000010">
    <property type="protein sequence ID" value="MBB4610356.1"/>
    <property type="molecule type" value="Genomic_DNA"/>
</dbReference>